<evidence type="ECO:0000259" key="2">
    <source>
        <dbReference type="Pfam" id="PF01609"/>
    </source>
</evidence>
<gene>
    <name evidence="3" type="ordered locus">Mmc1_1382</name>
</gene>
<reference evidence="4" key="1">
    <citation type="journal article" date="2009" name="Appl. Environ. Microbiol.">
        <title>Complete genome sequence of the chemolithoautotrophic marine magnetotactic coccus strain MC-1.</title>
        <authorList>
            <person name="Schubbe S."/>
            <person name="Williams T.J."/>
            <person name="Xie G."/>
            <person name="Kiss H.E."/>
            <person name="Brettin T.S."/>
            <person name="Martinez D."/>
            <person name="Ross C.A."/>
            <person name="Schuler D."/>
            <person name="Cox B.L."/>
            <person name="Nealson K.H."/>
            <person name="Bazylinski D.A."/>
        </authorList>
    </citation>
    <scope>NUCLEOTIDE SEQUENCE [LARGE SCALE GENOMIC DNA]</scope>
    <source>
        <strain evidence="4">ATCC BAA-1437 / JCM 17883 / MC-1</strain>
    </source>
</reference>
<dbReference type="OrthoDB" id="8257391at2"/>
<evidence type="ECO:0000256" key="1">
    <source>
        <dbReference type="SAM" id="MobiDB-lite"/>
    </source>
</evidence>
<dbReference type="InterPro" id="IPR012337">
    <property type="entry name" value="RNaseH-like_sf"/>
</dbReference>
<dbReference type="AlphaFoldDB" id="A0L7F0"/>
<proteinExistence type="predicted"/>
<dbReference type="eggNOG" id="COG5421">
    <property type="taxonomic scope" value="Bacteria"/>
</dbReference>
<dbReference type="PANTHER" id="PTHR34614:SF2">
    <property type="entry name" value="TRANSPOSASE IS4-LIKE DOMAIN-CONTAINING PROTEIN"/>
    <property type="match status" value="1"/>
</dbReference>
<dbReference type="RefSeq" id="WP_011713047.1">
    <property type="nucleotide sequence ID" value="NC_008576.1"/>
</dbReference>
<dbReference type="Pfam" id="PF01609">
    <property type="entry name" value="DDE_Tnp_1"/>
    <property type="match status" value="1"/>
</dbReference>
<dbReference type="InterPro" id="IPR047654">
    <property type="entry name" value="IS1634_transpos"/>
</dbReference>
<dbReference type="STRING" id="156889.Mmc1_1382"/>
<dbReference type="KEGG" id="mgm:Mmc1_1382"/>
<feature type="region of interest" description="Disordered" evidence="1">
    <location>
        <begin position="485"/>
        <end position="507"/>
    </location>
</feature>
<dbReference type="SUPFAM" id="SSF53098">
    <property type="entry name" value="Ribonuclease H-like"/>
    <property type="match status" value="1"/>
</dbReference>
<dbReference type="NCBIfam" id="NF033559">
    <property type="entry name" value="transpos_IS1634"/>
    <property type="match status" value="1"/>
</dbReference>
<name>A0L7F0_MAGMM</name>
<dbReference type="HOGENOM" id="CLU_022426_7_0_5"/>
<dbReference type="GO" id="GO:0003677">
    <property type="term" value="F:DNA binding"/>
    <property type="evidence" value="ECO:0007669"/>
    <property type="project" value="InterPro"/>
</dbReference>
<sequence length="563" mass="63420">MHIERVPNRNSHPTVLLRESYRENGKVKKRTLGNLTGQPEETIEALRVVLKGGRMMPMTSALTIEASLPHGHVAAVVGVIKSLGLKSLLGTKQTRYRNLILALIAQRVLQPASKLASHRLFNTTTLGQEFGVADANKEELYKALDWLGAQQERMENRLVKQHLKDGSMVLFDLTSTYLEGRQCELAEYGYSRDHRPDKLQIEIGLLCDKEGRPLAVEVFPGNTGDPTTLTAQVNKLKARFGLKQVIVVGDRGMITQARIDEDLQPAGFSWITALRHSTIRSLAKTDNWPSLFDARNFAEITSPDFPGERLMVCRNPFLAEDQGRSRRELLTIAEQGLETILQAVQEGSLRDCGQIGKRADRVLRKLKIARYFNLEIAPGRFAWSRKQAVIDQETALDGIYVVRTNLPEKEISSADTIRQYKSLAQVESAFRHLKSSLDIRPIFHFRADRIKAHVFLCMLAYMVERKMRIKLKTLLFTDEAPLLPDDPVMPRESSPNAKEKTGTRRSPVGHALQSFSTLLEQLATLTRNTVRAQWEPATGKPFEMLANITPLQQEAFRLLSTSP</sequence>
<dbReference type="InterPro" id="IPR002559">
    <property type="entry name" value="Transposase_11"/>
</dbReference>
<feature type="domain" description="Transposase IS4-like" evidence="2">
    <location>
        <begin position="170"/>
        <end position="462"/>
    </location>
</feature>
<dbReference type="GO" id="GO:0004803">
    <property type="term" value="F:transposase activity"/>
    <property type="evidence" value="ECO:0007669"/>
    <property type="project" value="InterPro"/>
</dbReference>
<evidence type="ECO:0000313" key="4">
    <source>
        <dbReference type="Proteomes" id="UP000002586"/>
    </source>
</evidence>
<keyword evidence="4" id="KW-1185">Reference proteome</keyword>
<protein>
    <submittedName>
        <fullName evidence="3">Transposase, IS4 family</fullName>
    </submittedName>
</protein>
<dbReference type="Proteomes" id="UP000002586">
    <property type="component" value="Chromosome"/>
</dbReference>
<organism evidence="3 4">
    <name type="scientific">Magnetococcus marinus (strain ATCC BAA-1437 / JCM 17883 / MC-1)</name>
    <dbReference type="NCBI Taxonomy" id="156889"/>
    <lineage>
        <taxon>Bacteria</taxon>
        <taxon>Pseudomonadati</taxon>
        <taxon>Pseudomonadota</taxon>
        <taxon>Magnetococcia</taxon>
        <taxon>Magnetococcales</taxon>
        <taxon>Magnetococcaceae</taxon>
        <taxon>Magnetococcus</taxon>
    </lineage>
</organism>
<dbReference type="GO" id="GO:0006313">
    <property type="term" value="P:DNA transposition"/>
    <property type="evidence" value="ECO:0007669"/>
    <property type="project" value="InterPro"/>
</dbReference>
<accession>A0L7F0</accession>
<dbReference type="EMBL" id="CP000471">
    <property type="protein sequence ID" value="ABK43893.1"/>
    <property type="molecule type" value="Genomic_DNA"/>
</dbReference>
<dbReference type="PANTHER" id="PTHR34614">
    <property type="match status" value="1"/>
</dbReference>
<reference evidence="3 4" key="2">
    <citation type="journal article" date="2012" name="Int. J. Syst. Evol. Microbiol.">
        <title>Magnetococcus marinus gen. nov., sp. nov., a marine, magnetotactic bacterium that represents a novel lineage (Magnetococcaceae fam. nov.; Magnetococcales ord. nov.) at the base of the Alphaproteobacteria.</title>
        <authorList>
            <person name="Bazylinski D.A."/>
            <person name="Williams T.J."/>
            <person name="Lefevre C.T."/>
            <person name="Berg R.J."/>
            <person name="Zhang C.L."/>
            <person name="Bowser S.S."/>
            <person name="Dean A.J."/>
            <person name="Beveridge T.J."/>
        </authorList>
    </citation>
    <scope>NUCLEOTIDE SEQUENCE [LARGE SCALE GENOMIC DNA]</scope>
    <source>
        <strain evidence="4">ATCC BAA-1437 / JCM 17883 / MC-1</strain>
    </source>
</reference>
<evidence type="ECO:0000313" key="3">
    <source>
        <dbReference type="EMBL" id="ABK43893.1"/>
    </source>
</evidence>